<evidence type="ECO:0000313" key="4">
    <source>
        <dbReference type="EMBL" id="SVA29839.1"/>
    </source>
</evidence>
<organism evidence="4">
    <name type="scientific">marine metagenome</name>
    <dbReference type="NCBI Taxonomy" id="408172"/>
    <lineage>
        <taxon>unclassified sequences</taxon>
        <taxon>metagenomes</taxon>
        <taxon>ecological metagenomes</taxon>
    </lineage>
</organism>
<dbReference type="Pfam" id="PF07687">
    <property type="entry name" value="M20_dimer"/>
    <property type="match status" value="1"/>
</dbReference>
<dbReference type="GO" id="GO:0016787">
    <property type="term" value="F:hydrolase activity"/>
    <property type="evidence" value="ECO:0007669"/>
    <property type="project" value="UniProtKB-KW"/>
</dbReference>
<evidence type="ECO:0000259" key="3">
    <source>
        <dbReference type="Pfam" id="PF07687"/>
    </source>
</evidence>
<dbReference type="InterPro" id="IPR036264">
    <property type="entry name" value="Bact_exopeptidase_dim_dom"/>
</dbReference>
<feature type="domain" description="Peptidase M20 dimerisation" evidence="3">
    <location>
        <begin position="199"/>
        <end position="301"/>
    </location>
</feature>
<evidence type="ECO:0000256" key="2">
    <source>
        <dbReference type="ARBA" id="ARBA00022801"/>
    </source>
</evidence>
<dbReference type="EMBL" id="UINC01006820">
    <property type="protein sequence ID" value="SVA29839.1"/>
    <property type="molecule type" value="Genomic_DNA"/>
</dbReference>
<proteinExistence type="predicted"/>
<keyword evidence="2" id="KW-0378">Hydrolase</keyword>
<sequence>MSAQDQQYDLATKIDERYLTDILVELAQIPTEVPLGSQTFMEPDDPKLVHYVQNGLRPKLDALGIQHITDVPDNQLLVRYGDGTSKTSFLVMVYTATQHHNLMQDPFSGKVANAQEWGYDEPCVFGQGVTQNKAHHAVMLAVLKLLTEQKVRFPGTLYFAVNNEGRSSHRCSEQILQALDLKPDFCLLLASTGMRISLGNRGRVDVDVEIKGKAAHSSVPSQGLSAIEGAQEFLTRLNKLQLPGSHPILGRRHAIAYQVVYEPLAPHTLPEVARLRVDRRLLPGDDVDQAVQEVREAIGDLSPYEVLITRGPHMLPALVDPQNQGVRALSEAHRNVYSEEPETYYGQGTFDAGGPCAAGVPAVMYGVGGGASVLGEDFAPVRQVVGEARVLANTIISLLG</sequence>
<reference evidence="4" key="1">
    <citation type="submission" date="2018-05" db="EMBL/GenBank/DDBJ databases">
        <authorList>
            <person name="Lanie J.A."/>
            <person name="Ng W.-L."/>
            <person name="Kazmierczak K.M."/>
            <person name="Andrzejewski T.M."/>
            <person name="Davidsen T.M."/>
            <person name="Wayne K.J."/>
            <person name="Tettelin H."/>
            <person name="Glass J.I."/>
            <person name="Rusch D."/>
            <person name="Podicherti R."/>
            <person name="Tsui H.-C.T."/>
            <person name="Winkler M.E."/>
        </authorList>
    </citation>
    <scope>NUCLEOTIDE SEQUENCE</scope>
</reference>
<accession>A0A381UNU9</accession>
<dbReference type="InterPro" id="IPR002933">
    <property type="entry name" value="Peptidase_M20"/>
</dbReference>
<keyword evidence="1" id="KW-0479">Metal-binding</keyword>
<evidence type="ECO:0000256" key="1">
    <source>
        <dbReference type="ARBA" id="ARBA00022723"/>
    </source>
</evidence>
<dbReference type="PANTHER" id="PTHR43808:SF32">
    <property type="entry name" value="ARGE_DAPE-RELATED DEACYLASE"/>
    <property type="match status" value="1"/>
</dbReference>
<dbReference type="InterPro" id="IPR011650">
    <property type="entry name" value="Peptidase_M20_dimer"/>
</dbReference>
<name>A0A381UNU9_9ZZZZ</name>
<dbReference type="AlphaFoldDB" id="A0A381UNU9"/>
<gene>
    <name evidence="4" type="ORF">METZ01_LOCUS82693</name>
</gene>
<protein>
    <recommendedName>
        <fullName evidence="3">Peptidase M20 dimerisation domain-containing protein</fullName>
    </recommendedName>
</protein>
<dbReference type="Pfam" id="PF01546">
    <property type="entry name" value="Peptidase_M20"/>
    <property type="match status" value="1"/>
</dbReference>
<dbReference type="SUPFAM" id="SSF55031">
    <property type="entry name" value="Bacterial exopeptidase dimerisation domain"/>
    <property type="match status" value="1"/>
</dbReference>
<dbReference type="GO" id="GO:0046872">
    <property type="term" value="F:metal ion binding"/>
    <property type="evidence" value="ECO:0007669"/>
    <property type="project" value="UniProtKB-KW"/>
</dbReference>
<dbReference type="Gene3D" id="3.40.630.10">
    <property type="entry name" value="Zn peptidases"/>
    <property type="match status" value="1"/>
</dbReference>
<dbReference type="InterPro" id="IPR050072">
    <property type="entry name" value="Peptidase_M20A"/>
</dbReference>
<dbReference type="Gene3D" id="3.30.70.360">
    <property type="match status" value="1"/>
</dbReference>
<dbReference type="SUPFAM" id="SSF53187">
    <property type="entry name" value="Zn-dependent exopeptidases"/>
    <property type="match status" value="1"/>
</dbReference>
<dbReference type="PANTHER" id="PTHR43808">
    <property type="entry name" value="ACETYLORNITHINE DEACETYLASE"/>
    <property type="match status" value="1"/>
</dbReference>